<evidence type="ECO:0000313" key="3">
    <source>
        <dbReference type="Proteomes" id="UP000198736"/>
    </source>
</evidence>
<feature type="domain" description="NAD-dependent epimerase/dehydratase" evidence="1">
    <location>
        <begin position="6"/>
        <end position="220"/>
    </location>
</feature>
<evidence type="ECO:0000313" key="2">
    <source>
        <dbReference type="EMBL" id="CUS31544.1"/>
    </source>
</evidence>
<dbReference type="Gene3D" id="3.40.50.720">
    <property type="entry name" value="NAD(P)-binding Rossmann-like Domain"/>
    <property type="match status" value="1"/>
</dbReference>
<evidence type="ECO:0000259" key="1">
    <source>
        <dbReference type="Pfam" id="PF01370"/>
    </source>
</evidence>
<keyword evidence="2" id="KW-0560">Oxidoreductase</keyword>
<dbReference type="Pfam" id="PF01370">
    <property type="entry name" value="Epimerase"/>
    <property type="match status" value="1"/>
</dbReference>
<dbReference type="Proteomes" id="UP000198736">
    <property type="component" value="Unassembled WGS sequence"/>
</dbReference>
<dbReference type="Gene3D" id="3.90.25.10">
    <property type="entry name" value="UDP-galactose 4-epimerase, domain 1"/>
    <property type="match status" value="1"/>
</dbReference>
<dbReference type="SUPFAM" id="SSF51735">
    <property type="entry name" value="NAD(P)-binding Rossmann-fold domains"/>
    <property type="match status" value="1"/>
</dbReference>
<gene>
    <name evidence="2" type="ORF">COMA2_10165</name>
</gene>
<name>A0A0S4L4N2_9BACT</name>
<keyword evidence="3" id="KW-1185">Reference proteome</keyword>
<dbReference type="PANTHER" id="PTHR43238:SF1">
    <property type="entry name" value="GDP-L-FUCOSE SYNTHASE"/>
    <property type="match status" value="1"/>
</dbReference>
<dbReference type="InterPro" id="IPR001509">
    <property type="entry name" value="Epimerase_deHydtase"/>
</dbReference>
<organism evidence="2 3">
    <name type="scientific">Candidatus Nitrospira nitrificans</name>
    <dbReference type="NCBI Taxonomy" id="1742973"/>
    <lineage>
        <taxon>Bacteria</taxon>
        <taxon>Pseudomonadati</taxon>
        <taxon>Nitrospirota</taxon>
        <taxon>Nitrospiria</taxon>
        <taxon>Nitrospirales</taxon>
        <taxon>Nitrospiraceae</taxon>
        <taxon>Nitrospira</taxon>
    </lineage>
</organism>
<proteinExistence type="predicted"/>
<dbReference type="EC" id="1.1.1.271" evidence="2"/>
<dbReference type="AlphaFoldDB" id="A0A0S4L4N2"/>
<sequence length="320" mass="34880">MTGPLLVTGGSGLLGSAVRELHPQAVFVTSADGDLRRPDVAKALFDEVRPSKILHLAGLVGGVKANAEENSRFFEDNALINLSVLSAARALRIPRLVSILSSCAFPMFSDRATSEEDLQLGFLYDGNAGYGHAKRMLDFHTRLAVKDEGLAWTTVTPVTMYGPHDSFDAEHSHVVGSLIQRCWKAKTTGTQYVVWGSGRAVRQFVFARDVARVALDATERDLDPGTTIIAPDQGITIRSLAETIAAAMDYTGPIHFDRSQPEGMLIKRLQSTCFTSRFPAFQFTALRNGLAETVRWFAQQTSLAETVGATPVCDAHVDRR</sequence>
<dbReference type="OrthoDB" id="9811425at2"/>
<dbReference type="RefSeq" id="WP_090893773.1">
    <property type="nucleotide sequence ID" value="NZ_CZPZ01000001.1"/>
</dbReference>
<accession>A0A0S4L4N2</accession>
<dbReference type="PANTHER" id="PTHR43238">
    <property type="entry name" value="GDP-L-FUCOSE SYNTHASE"/>
    <property type="match status" value="1"/>
</dbReference>
<protein>
    <submittedName>
        <fullName evidence="2">Putative GDP-L-fucose synthase</fullName>
        <ecNumber evidence="2">1.1.1.271</ecNumber>
    </submittedName>
</protein>
<dbReference type="InterPro" id="IPR036291">
    <property type="entry name" value="NAD(P)-bd_dom_sf"/>
</dbReference>
<reference evidence="3" key="1">
    <citation type="submission" date="2015-10" db="EMBL/GenBank/DDBJ databases">
        <authorList>
            <person name="Luecker S."/>
            <person name="Luecker S."/>
        </authorList>
    </citation>
    <scope>NUCLEOTIDE SEQUENCE [LARGE SCALE GENOMIC DNA]</scope>
</reference>
<dbReference type="EMBL" id="CZPZ01000001">
    <property type="protein sequence ID" value="CUS31544.1"/>
    <property type="molecule type" value="Genomic_DNA"/>
</dbReference>
<dbReference type="GO" id="GO:0050577">
    <property type="term" value="F:GDP-L-fucose synthase activity"/>
    <property type="evidence" value="ECO:0007669"/>
    <property type="project" value="UniProtKB-EC"/>
</dbReference>
<dbReference type="STRING" id="1742973.COMA2_10165"/>